<dbReference type="GO" id="GO:0003677">
    <property type="term" value="F:DNA binding"/>
    <property type="evidence" value="ECO:0007669"/>
    <property type="project" value="InterPro"/>
</dbReference>
<dbReference type="Gene3D" id="3.90.580.10">
    <property type="entry name" value="Zinc finger, CHC2-type domain"/>
    <property type="match status" value="1"/>
</dbReference>
<protein>
    <recommendedName>
        <fullName evidence="1">Zinc finger CHC2-type domain-containing protein</fullName>
    </recommendedName>
</protein>
<dbReference type="EMBL" id="QROF01000009">
    <property type="protein sequence ID" value="RHL03291.1"/>
    <property type="molecule type" value="Genomic_DNA"/>
</dbReference>
<dbReference type="GO" id="GO:0006260">
    <property type="term" value="P:DNA replication"/>
    <property type="evidence" value="ECO:0007669"/>
    <property type="project" value="InterPro"/>
</dbReference>
<dbReference type="InterPro" id="IPR036977">
    <property type="entry name" value="DNA_primase_Znf_CHC2"/>
</dbReference>
<evidence type="ECO:0000313" key="3">
    <source>
        <dbReference type="Proteomes" id="UP000286181"/>
    </source>
</evidence>
<sequence>MAESYGLHVRRNGTACCPFHDDRHPRMKVDKNYHCFACGVGGDAIDYTARMYELYEEFQRIYDEAASRDVDKGKVEDKMRNRGRGR</sequence>
<accession>A0A415I6N8</accession>
<reference evidence="2 3" key="1">
    <citation type="submission" date="2018-08" db="EMBL/GenBank/DDBJ databases">
        <title>A genome reference for cultivated species of the human gut microbiota.</title>
        <authorList>
            <person name="Zou Y."/>
            <person name="Xue W."/>
            <person name="Luo G."/>
        </authorList>
    </citation>
    <scope>NUCLEOTIDE SEQUENCE [LARGE SCALE GENOMIC DNA]</scope>
    <source>
        <strain evidence="2 3">AF39-14AC</strain>
    </source>
</reference>
<dbReference type="InterPro" id="IPR002694">
    <property type="entry name" value="Znf_CHC2"/>
</dbReference>
<dbReference type="GO" id="GO:0003899">
    <property type="term" value="F:DNA-directed RNA polymerase activity"/>
    <property type="evidence" value="ECO:0007669"/>
    <property type="project" value="InterPro"/>
</dbReference>
<dbReference type="Proteomes" id="UP000286181">
    <property type="component" value="Unassembled WGS sequence"/>
</dbReference>
<dbReference type="RefSeq" id="WP_118372149.1">
    <property type="nucleotide sequence ID" value="NZ_QROF01000009.1"/>
</dbReference>
<dbReference type="GO" id="GO:0008270">
    <property type="term" value="F:zinc ion binding"/>
    <property type="evidence" value="ECO:0007669"/>
    <property type="project" value="InterPro"/>
</dbReference>
<proteinExistence type="predicted"/>
<dbReference type="SUPFAM" id="SSF57783">
    <property type="entry name" value="Zinc beta-ribbon"/>
    <property type="match status" value="1"/>
</dbReference>
<comment type="caution">
    <text evidence="2">The sequence shown here is derived from an EMBL/GenBank/DDBJ whole genome shotgun (WGS) entry which is preliminary data.</text>
</comment>
<dbReference type="SMART" id="SM00400">
    <property type="entry name" value="ZnF_CHCC"/>
    <property type="match status" value="1"/>
</dbReference>
<gene>
    <name evidence="2" type="ORF">DW038_10460</name>
</gene>
<dbReference type="Pfam" id="PF01807">
    <property type="entry name" value="Zn_ribbon_DnaG"/>
    <property type="match status" value="1"/>
</dbReference>
<name>A0A415I6N8_9FIRM</name>
<dbReference type="AlphaFoldDB" id="A0A415I6N8"/>
<feature type="domain" description="Zinc finger CHC2-type" evidence="1">
    <location>
        <begin position="14"/>
        <end position="66"/>
    </location>
</feature>
<organism evidence="2 3">
    <name type="scientific">Agathobacter rectalis</name>
    <dbReference type="NCBI Taxonomy" id="39491"/>
    <lineage>
        <taxon>Bacteria</taxon>
        <taxon>Bacillati</taxon>
        <taxon>Bacillota</taxon>
        <taxon>Clostridia</taxon>
        <taxon>Lachnospirales</taxon>
        <taxon>Lachnospiraceae</taxon>
        <taxon>Agathobacter</taxon>
    </lineage>
</organism>
<evidence type="ECO:0000259" key="1">
    <source>
        <dbReference type="SMART" id="SM00400"/>
    </source>
</evidence>
<evidence type="ECO:0000313" key="2">
    <source>
        <dbReference type="EMBL" id="RHL03291.1"/>
    </source>
</evidence>